<dbReference type="EMBL" id="JAHRIP010030930">
    <property type="protein sequence ID" value="MEQ2292793.1"/>
    <property type="molecule type" value="Genomic_DNA"/>
</dbReference>
<evidence type="ECO:0000313" key="2">
    <source>
        <dbReference type="Proteomes" id="UP001469553"/>
    </source>
</evidence>
<reference evidence="1 2" key="1">
    <citation type="submission" date="2021-06" db="EMBL/GenBank/DDBJ databases">
        <authorList>
            <person name="Palmer J.M."/>
        </authorList>
    </citation>
    <scope>NUCLEOTIDE SEQUENCE [LARGE SCALE GENOMIC DNA]</scope>
    <source>
        <strain evidence="1 2">AS_MEX2019</strain>
        <tissue evidence="1">Muscle</tissue>
    </source>
</reference>
<name>A0ABV0YG87_9TELE</name>
<protein>
    <submittedName>
        <fullName evidence="1">Uncharacterized protein</fullName>
    </submittedName>
</protein>
<keyword evidence="2" id="KW-1185">Reference proteome</keyword>
<gene>
    <name evidence="1" type="ORF">AMECASPLE_026498</name>
</gene>
<organism evidence="1 2">
    <name type="scientific">Ameca splendens</name>
    <dbReference type="NCBI Taxonomy" id="208324"/>
    <lineage>
        <taxon>Eukaryota</taxon>
        <taxon>Metazoa</taxon>
        <taxon>Chordata</taxon>
        <taxon>Craniata</taxon>
        <taxon>Vertebrata</taxon>
        <taxon>Euteleostomi</taxon>
        <taxon>Actinopterygii</taxon>
        <taxon>Neopterygii</taxon>
        <taxon>Teleostei</taxon>
        <taxon>Neoteleostei</taxon>
        <taxon>Acanthomorphata</taxon>
        <taxon>Ovalentaria</taxon>
        <taxon>Atherinomorphae</taxon>
        <taxon>Cyprinodontiformes</taxon>
        <taxon>Goodeidae</taxon>
        <taxon>Ameca</taxon>
    </lineage>
</organism>
<comment type="caution">
    <text evidence="1">The sequence shown here is derived from an EMBL/GenBank/DDBJ whole genome shotgun (WGS) entry which is preliminary data.</text>
</comment>
<proteinExistence type="predicted"/>
<accession>A0ABV0YG87</accession>
<sequence length="118" mass="13406">MQLAGSDKTGETKWLYLPVSRRYDQHNCSSVQVVQMLSEGHDINAITIWLTEWIHADEAMSHVYLAIHVALAKSFTPHPDLKIYIKECFHVSLGNQSAKLTPCFIRVVAAYCIQMICQ</sequence>
<evidence type="ECO:0000313" key="1">
    <source>
        <dbReference type="EMBL" id="MEQ2292793.1"/>
    </source>
</evidence>
<dbReference type="Proteomes" id="UP001469553">
    <property type="component" value="Unassembled WGS sequence"/>
</dbReference>